<name>A0A815HNQ7_9BILA</name>
<proteinExistence type="predicted"/>
<comment type="caution">
    <text evidence="1">The sequence shown here is derived from an EMBL/GenBank/DDBJ whole genome shotgun (WGS) entry which is preliminary data.</text>
</comment>
<evidence type="ECO:0000313" key="3">
    <source>
        <dbReference type="Proteomes" id="UP000663860"/>
    </source>
</evidence>
<organism evidence="1 3">
    <name type="scientific">Adineta steineri</name>
    <dbReference type="NCBI Taxonomy" id="433720"/>
    <lineage>
        <taxon>Eukaryota</taxon>
        <taxon>Metazoa</taxon>
        <taxon>Spiralia</taxon>
        <taxon>Gnathifera</taxon>
        <taxon>Rotifera</taxon>
        <taxon>Eurotatoria</taxon>
        <taxon>Bdelloidea</taxon>
        <taxon>Adinetida</taxon>
        <taxon>Adinetidae</taxon>
        <taxon>Adineta</taxon>
    </lineage>
</organism>
<dbReference type="AlphaFoldDB" id="A0A815HNQ7"/>
<evidence type="ECO:0000313" key="1">
    <source>
        <dbReference type="EMBL" id="CAF1354208.1"/>
    </source>
</evidence>
<dbReference type="Proteomes" id="UP000663860">
    <property type="component" value="Unassembled WGS sequence"/>
</dbReference>
<dbReference type="Proteomes" id="UP000663868">
    <property type="component" value="Unassembled WGS sequence"/>
</dbReference>
<gene>
    <name evidence="1" type="ORF">IZO911_LOCUS36943</name>
    <name evidence="2" type="ORF">KXQ929_LOCUS17339</name>
</gene>
<dbReference type="EMBL" id="CAJOBB010001086">
    <property type="protein sequence ID" value="CAF3806119.1"/>
    <property type="molecule type" value="Genomic_DNA"/>
</dbReference>
<evidence type="ECO:0000313" key="2">
    <source>
        <dbReference type="EMBL" id="CAF3806119.1"/>
    </source>
</evidence>
<protein>
    <submittedName>
        <fullName evidence="1">Uncharacterized protein</fullName>
    </submittedName>
</protein>
<sequence>MKDLEDAVFNDEAQKISRKLYKRFFVKRCSNAGFPCFAGTEYCSTSNTGDVCACNTNTDGCYCTYDGAYDQDYDDTTEQKKAYE</sequence>
<reference evidence="1" key="1">
    <citation type="submission" date="2021-02" db="EMBL/GenBank/DDBJ databases">
        <authorList>
            <person name="Nowell W R."/>
        </authorList>
    </citation>
    <scope>NUCLEOTIDE SEQUENCE</scope>
</reference>
<accession>A0A815HNQ7</accession>
<dbReference type="EMBL" id="CAJNOE010000893">
    <property type="protein sequence ID" value="CAF1354208.1"/>
    <property type="molecule type" value="Genomic_DNA"/>
</dbReference>